<dbReference type="OrthoDB" id="2014905at2759"/>
<keyword evidence="3" id="KW-0809">Transit peptide</keyword>
<evidence type="ECO:0000256" key="6">
    <source>
        <dbReference type="ARBA" id="ARBA00023274"/>
    </source>
</evidence>
<evidence type="ECO:0000256" key="3">
    <source>
        <dbReference type="ARBA" id="ARBA00022946"/>
    </source>
</evidence>
<comment type="similarity">
    <text evidence="2">Belongs to the bacterial ribosomal protein bL32 family.</text>
</comment>
<keyword evidence="5" id="KW-0496">Mitochondrion</keyword>
<dbReference type="InterPro" id="IPR002677">
    <property type="entry name" value="Ribosomal_bL32"/>
</dbReference>
<dbReference type="RefSeq" id="XP_025372370.1">
    <property type="nucleotide sequence ID" value="XM_025513015.1"/>
</dbReference>
<evidence type="ECO:0000313" key="9">
    <source>
        <dbReference type="Proteomes" id="UP000245783"/>
    </source>
</evidence>
<dbReference type="PANTHER" id="PTHR21026">
    <property type="entry name" value="39S RIBOSOMAL PROTEIN L32, MITOCHONDRIAL"/>
    <property type="match status" value="1"/>
</dbReference>
<comment type="subcellular location">
    <subcellularLocation>
        <location evidence="1">Mitochondrion</location>
    </subcellularLocation>
</comment>
<organism evidence="8 9">
    <name type="scientific">Ceraceosorus guamensis</name>
    <dbReference type="NCBI Taxonomy" id="1522189"/>
    <lineage>
        <taxon>Eukaryota</taxon>
        <taxon>Fungi</taxon>
        <taxon>Dikarya</taxon>
        <taxon>Basidiomycota</taxon>
        <taxon>Ustilaginomycotina</taxon>
        <taxon>Exobasidiomycetes</taxon>
        <taxon>Ceraceosorales</taxon>
        <taxon>Ceraceosoraceae</taxon>
        <taxon>Ceraceosorus</taxon>
    </lineage>
</organism>
<dbReference type="GO" id="GO:0005762">
    <property type="term" value="C:mitochondrial large ribosomal subunit"/>
    <property type="evidence" value="ECO:0007669"/>
    <property type="project" value="TreeGrafter"/>
</dbReference>
<keyword evidence="6" id="KW-0687">Ribonucleoprotein</keyword>
<dbReference type="GO" id="GO:0006412">
    <property type="term" value="P:translation"/>
    <property type="evidence" value="ECO:0007669"/>
    <property type="project" value="InterPro"/>
</dbReference>
<evidence type="ECO:0000256" key="1">
    <source>
        <dbReference type="ARBA" id="ARBA00004173"/>
    </source>
</evidence>
<dbReference type="SUPFAM" id="SSF57829">
    <property type="entry name" value="Zn-binding ribosomal proteins"/>
    <property type="match status" value="1"/>
</dbReference>
<evidence type="ECO:0000256" key="5">
    <source>
        <dbReference type="ARBA" id="ARBA00023128"/>
    </source>
</evidence>
<evidence type="ECO:0000256" key="7">
    <source>
        <dbReference type="ARBA" id="ARBA00039935"/>
    </source>
</evidence>
<gene>
    <name evidence="8" type="ORF">IE81DRAFT_320391</name>
</gene>
<dbReference type="InterPro" id="IPR051991">
    <property type="entry name" value="Mitoribosomal_protein_bL32"/>
</dbReference>
<dbReference type="GeneID" id="37034885"/>
<accession>A0A316W5H8</accession>
<dbReference type="PANTHER" id="PTHR21026:SF2">
    <property type="entry name" value="LARGE RIBOSOMAL SUBUNIT PROTEIN BL32M"/>
    <property type="match status" value="1"/>
</dbReference>
<dbReference type="HAMAP" id="MF_00340">
    <property type="entry name" value="Ribosomal_bL32"/>
    <property type="match status" value="1"/>
</dbReference>
<keyword evidence="4" id="KW-0689">Ribosomal protein</keyword>
<dbReference type="Proteomes" id="UP000245783">
    <property type="component" value="Unassembled WGS sequence"/>
</dbReference>
<dbReference type="Pfam" id="PF01783">
    <property type="entry name" value="Ribosomal_L32p"/>
    <property type="match status" value="1"/>
</dbReference>
<dbReference type="GO" id="GO:0003735">
    <property type="term" value="F:structural constituent of ribosome"/>
    <property type="evidence" value="ECO:0007669"/>
    <property type="project" value="InterPro"/>
</dbReference>
<evidence type="ECO:0000256" key="2">
    <source>
        <dbReference type="ARBA" id="ARBA00008560"/>
    </source>
</evidence>
<evidence type="ECO:0000313" key="8">
    <source>
        <dbReference type="EMBL" id="PWN45210.1"/>
    </source>
</evidence>
<dbReference type="NCBIfam" id="TIGR01031">
    <property type="entry name" value="rpmF_bact"/>
    <property type="match status" value="1"/>
</dbReference>
<name>A0A316W5H8_9BASI</name>
<keyword evidence="9" id="KW-1185">Reference proteome</keyword>
<dbReference type="InterPro" id="IPR011332">
    <property type="entry name" value="Ribosomal_zn-bd"/>
</dbReference>
<dbReference type="STRING" id="1522189.A0A316W5H8"/>
<dbReference type="FunCoup" id="A0A316W5H8">
    <property type="interactions" value="107"/>
</dbReference>
<evidence type="ECO:0000256" key="4">
    <source>
        <dbReference type="ARBA" id="ARBA00022980"/>
    </source>
</evidence>
<sequence length="123" mass="13330">MAAWQRSSRALLGSEQTRPPFAPGAALVSAQAHGIELAPESNTSEATWWDGLLKAVPKKKVSHSRKAMRSANKGLKDRTDFVHCPACGTPKLAHHICKSCYSDIAREQKAAKRAEAAAQPEVR</sequence>
<reference evidence="8 9" key="1">
    <citation type="journal article" date="2018" name="Mol. Biol. Evol.">
        <title>Broad Genomic Sampling Reveals a Smut Pathogenic Ancestry of the Fungal Clade Ustilaginomycotina.</title>
        <authorList>
            <person name="Kijpornyongpan T."/>
            <person name="Mondo S.J."/>
            <person name="Barry K."/>
            <person name="Sandor L."/>
            <person name="Lee J."/>
            <person name="Lipzen A."/>
            <person name="Pangilinan J."/>
            <person name="LaButti K."/>
            <person name="Hainaut M."/>
            <person name="Henrissat B."/>
            <person name="Grigoriev I.V."/>
            <person name="Spatafora J.W."/>
            <person name="Aime M.C."/>
        </authorList>
    </citation>
    <scope>NUCLEOTIDE SEQUENCE [LARGE SCALE GENOMIC DNA]</scope>
    <source>
        <strain evidence="8 9">MCA 4658</strain>
    </source>
</reference>
<dbReference type="InParanoid" id="A0A316W5H8"/>
<dbReference type="EMBL" id="KZ819356">
    <property type="protein sequence ID" value="PWN45210.1"/>
    <property type="molecule type" value="Genomic_DNA"/>
</dbReference>
<proteinExistence type="inferred from homology"/>
<protein>
    <recommendedName>
        <fullName evidence="7">Large ribosomal subunit protein bL32m</fullName>
    </recommendedName>
</protein>
<dbReference type="AlphaFoldDB" id="A0A316W5H8"/>